<protein>
    <recommendedName>
        <fullName evidence="6">Pre-mRNA polyadenylation factor Fip1 domain-containing protein</fullName>
    </recommendedName>
</protein>
<proteinExistence type="inferred from homology"/>
<feature type="region of interest" description="Disordered" evidence="5">
    <location>
        <begin position="41"/>
        <end position="84"/>
    </location>
</feature>
<dbReference type="PANTHER" id="PTHR36884">
    <property type="entry name" value="FIP1[III]-LIKE PROTEIN"/>
    <property type="match status" value="1"/>
</dbReference>
<dbReference type="InterPro" id="IPR044976">
    <property type="entry name" value="FIPS5/FIPS3-like"/>
</dbReference>
<feature type="region of interest" description="Disordered" evidence="5">
    <location>
        <begin position="391"/>
        <end position="438"/>
    </location>
</feature>
<gene>
    <name evidence="7" type="ORF">HHK36_026297</name>
</gene>
<keyword evidence="4" id="KW-0539">Nucleus</keyword>
<accession>A0A834YET3</accession>
<feature type="compositionally biased region" description="Basic and acidic residues" evidence="5">
    <location>
        <begin position="149"/>
        <end position="160"/>
    </location>
</feature>
<dbReference type="PANTHER" id="PTHR36884:SF4">
    <property type="entry name" value="FIP1[III]-LIKE PROTEIN"/>
    <property type="match status" value="1"/>
</dbReference>
<dbReference type="EMBL" id="JABCRI010000020">
    <property type="protein sequence ID" value="KAF8387644.1"/>
    <property type="molecule type" value="Genomic_DNA"/>
</dbReference>
<dbReference type="OrthoDB" id="1917198at2759"/>
<comment type="subcellular location">
    <subcellularLocation>
        <location evidence="1">Nucleus</location>
    </subcellularLocation>
</comment>
<feature type="region of interest" description="Disordered" evidence="5">
    <location>
        <begin position="492"/>
        <end position="511"/>
    </location>
</feature>
<evidence type="ECO:0000259" key="6">
    <source>
        <dbReference type="Pfam" id="PF05182"/>
    </source>
</evidence>
<comment type="similarity">
    <text evidence="2">Belongs to the FIP1 family.</text>
</comment>
<evidence type="ECO:0000313" key="7">
    <source>
        <dbReference type="EMBL" id="KAF8387644.1"/>
    </source>
</evidence>
<sequence length="1369" mass="156553">MEDLDDDFGDLYADVEFQVSAAINAIPSFNQLYIDQKNKNDRSIPKEGLCSDSSLEKGNSIREEDQENLENSKPVANGVETSVAEADGEKELVVDNGSESEDDLQIVLNDEDCRIYPIPCGANSGNEGIAEGSDEDEDEDDDDLVIVTEADHPSKERKQVDQLQLPGDGLEQGSAGSCRERGKGTKGSYHSQYPQYKYIRPHAAAFPSNTKANGSMAAISSYSPLSGRGDLEVNGCNQNLGSVSGQVASSRTTAHSGHDFSLPRYRTILDVSIETFERKPWRHAGVDITDYFNFGFNEENWKHYCNFLAYQDEFEHETVALDAVVEDVSQTGQGERDSPAFKIAHSRVRQFDIPRGRSIQVEGSISERRPSMDVRRPRNRDSDVVIQIAMQDSMDDSSGSEKEGPGLSNNSVHEASGNRGFDTDDNRGSHHFGALGNERSVESMDGHIRRINSSSVNTLLCPLARCSRPTGASNVIFGDPVCQRNEQISDVDGHHHQKVKEHASEKNTEAMDIVKQTKEEVGKNPSKEEPCILEAESSHGNQIQHSSSSSDLDSHWEASKAGVDMDAEETQKPARRPSSNSVTELRESITSDYYHSKDSESHHSKMEPGDSKDHSGNQSPILEDHNCCSRMRLRSVAELKNHVEDDEAFPMPDRKGWYNRDQVTVNRGRRKEGLYDYGFYDVEDLSYYKETEISIGYHRGRFTDKQRKNAYTEAFHRKGHQRFRDQMDPYLRRHWDEREYFLEQRISAEDNEIKQREGYFRERGHNNDGMNTLAYKESTQSVSEHMYFDRDKERYTRQRRKKDDEHLFRKSSDDDDFMLENRKTEVFIPEKYGRPVPYNYREEAPFGEKYERHVPYTERVGKISHRRERDFRSPSLDLDGSWRSMGHDDEYWKCTDHRSLSSHPYREPDITKGRGWHGTTSPRNDVYDSGRLDERYGGHWRQIRAGRYRESRWFGPSCKDNYDADDSALYFADQVHNERRRYSLQSEVLNWDEDESASRHRDDLYAEEASFSYVKSSRHEYIHSKHNSSHGGILDDDRLKRHRNKTIEEESRNSDFSNCISSSFDIIHRDKHEKAALRCRDSVDLHLVGGEGKVKLGKPRASIPAMFFYICFVKLCSCLPMSSCAPVSVLAMQVKENGISGMYIVYLIAIESFIKLYNSLQSSGKFSKAGNARCNGQHENRNMTVDEEQTIFMDSNEKETGKAVQAHIPKLGSNHFHGISSMIERVDQCDSDLATDKHNEKWLDKYPVTQHHVDLGLEEGELVVELENKEVGPMEKKRASENKAQTSDVKERRLQTEDATNGNKVVGGYDNHRILETLAKMEKRRERFKEPITLNKEHDKFPKPQCDPVVEVADVKQQRPARKRRWGGS</sequence>
<feature type="region of interest" description="Disordered" evidence="5">
    <location>
        <begin position="1273"/>
        <end position="1296"/>
    </location>
</feature>
<comment type="caution">
    <text evidence="7">The sequence shown here is derived from an EMBL/GenBank/DDBJ whole genome shotgun (WGS) entry which is preliminary data.</text>
</comment>
<keyword evidence="8" id="KW-1185">Reference proteome</keyword>
<dbReference type="GO" id="GO:0005634">
    <property type="term" value="C:nucleus"/>
    <property type="evidence" value="ECO:0007669"/>
    <property type="project" value="UniProtKB-SubCell"/>
</dbReference>
<feature type="domain" description="Pre-mRNA polyadenylation factor Fip1" evidence="6">
    <location>
        <begin position="270"/>
        <end position="306"/>
    </location>
</feature>
<dbReference type="GO" id="GO:0006397">
    <property type="term" value="P:mRNA processing"/>
    <property type="evidence" value="ECO:0007669"/>
    <property type="project" value="UniProtKB-KW"/>
</dbReference>
<reference evidence="7 8" key="1">
    <citation type="submission" date="2020-04" db="EMBL/GenBank/DDBJ databases">
        <title>Plant Genome Project.</title>
        <authorList>
            <person name="Zhang R.-G."/>
        </authorList>
    </citation>
    <scope>NUCLEOTIDE SEQUENCE [LARGE SCALE GENOMIC DNA]</scope>
    <source>
        <strain evidence="7">YNK0</strain>
        <tissue evidence="7">Leaf</tissue>
    </source>
</reference>
<feature type="compositionally biased region" description="Basic and acidic residues" evidence="5">
    <location>
        <begin position="365"/>
        <end position="382"/>
    </location>
</feature>
<evidence type="ECO:0000256" key="2">
    <source>
        <dbReference type="ARBA" id="ARBA00007459"/>
    </source>
</evidence>
<feature type="region of interest" description="Disordered" evidence="5">
    <location>
        <begin position="363"/>
        <end position="382"/>
    </location>
</feature>
<feature type="compositionally biased region" description="Low complexity" evidence="5">
    <location>
        <begin position="538"/>
        <end position="551"/>
    </location>
</feature>
<keyword evidence="3" id="KW-0507">mRNA processing</keyword>
<feature type="region of interest" description="Disordered" evidence="5">
    <location>
        <begin position="149"/>
        <end position="190"/>
    </location>
</feature>
<dbReference type="OMA" id="SWKEYCN"/>
<organism evidence="7 8">
    <name type="scientific">Tetracentron sinense</name>
    <name type="common">Spur-leaf</name>
    <dbReference type="NCBI Taxonomy" id="13715"/>
    <lineage>
        <taxon>Eukaryota</taxon>
        <taxon>Viridiplantae</taxon>
        <taxon>Streptophyta</taxon>
        <taxon>Embryophyta</taxon>
        <taxon>Tracheophyta</taxon>
        <taxon>Spermatophyta</taxon>
        <taxon>Magnoliopsida</taxon>
        <taxon>Trochodendrales</taxon>
        <taxon>Trochodendraceae</taxon>
        <taxon>Tetracentron</taxon>
    </lineage>
</organism>
<feature type="compositionally biased region" description="Basic and acidic residues" evidence="5">
    <location>
        <begin position="500"/>
        <end position="509"/>
    </location>
</feature>
<name>A0A834YET3_TETSI</name>
<dbReference type="Proteomes" id="UP000655225">
    <property type="component" value="Unassembled WGS sequence"/>
</dbReference>
<evidence type="ECO:0000256" key="3">
    <source>
        <dbReference type="ARBA" id="ARBA00022664"/>
    </source>
</evidence>
<feature type="region of interest" description="Disordered" evidence="5">
    <location>
        <begin position="537"/>
        <end position="623"/>
    </location>
</feature>
<evidence type="ECO:0000256" key="4">
    <source>
        <dbReference type="ARBA" id="ARBA00023242"/>
    </source>
</evidence>
<evidence type="ECO:0000313" key="8">
    <source>
        <dbReference type="Proteomes" id="UP000655225"/>
    </source>
</evidence>
<dbReference type="InterPro" id="IPR007854">
    <property type="entry name" value="Fip1_dom"/>
</dbReference>
<feature type="compositionally biased region" description="Basic and acidic residues" evidence="5">
    <location>
        <begin position="584"/>
        <end position="615"/>
    </location>
</feature>
<evidence type="ECO:0000256" key="5">
    <source>
        <dbReference type="SAM" id="MobiDB-lite"/>
    </source>
</evidence>
<dbReference type="Pfam" id="PF05182">
    <property type="entry name" value="Fip1"/>
    <property type="match status" value="1"/>
</dbReference>
<evidence type="ECO:0000256" key="1">
    <source>
        <dbReference type="ARBA" id="ARBA00004123"/>
    </source>
</evidence>